<sequence length="502" mass="56302">MPIVTLPNEILDTVWGFLSLQDWCALRLSCRTLYSRSLATFVSRHVQRISVLMTRDGLRELQAIAAHETFRTSVQELWLVAEVFRGHYETDYNDFVQAQLMTAGGVNHRTENTRWTAESLIADYESYQTAVADHLQLIQADSLPQILASCMKQFPHLSTVGLETYPPTAAGYKHPPCLGRNALRRQLNHHPFSHPQIASHWQRSPDYLWGEETRSLRAPVFSALLQAIPTATIQIQQLRTCSEGEHCGIPPEQLTLTDTHYEILQPHLQSLQTLDLCLQYTHHPSPVAPSESSPLLRLLLAAAPTLTTLKVSQWSTKDELPADHFTTLAHHIHFTRLTSLSLHWIEVTQPSVRAFLRTAAPTIQTLSLVSVSLIDRIDRPTRSPPFYDAVSDLWRRLCDAIRDDLPGLRSLEMKDLAYRGHVLGVEDPLRAQSGTRRTRSGGAAVAVGYDATRAQVGFATWLDQLQLAEPRSARLGQPLPGRFSSMAACSDLLRLWGSGSKK</sequence>
<dbReference type="GeneID" id="37073805"/>
<dbReference type="EMBL" id="KZ821229">
    <property type="protein sequence ID" value="PYH45896.1"/>
    <property type="molecule type" value="Genomic_DNA"/>
</dbReference>
<dbReference type="RefSeq" id="XP_025431878.1">
    <property type="nucleotide sequence ID" value="XM_025572577.1"/>
</dbReference>
<dbReference type="Proteomes" id="UP000248349">
    <property type="component" value="Unassembled WGS sequence"/>
</dbReference>
<evidence type="ECO:0000313" key="2">
    <source>
        <dbReference type="Proteomes" id="UP000248349"/>
    </source>
</evidence>
<name>A0A318ZEC8_9EURO</name>
<organism evidence="1 2">
    <name type="scientific">Aspergillus saccharolyticus JOP 1030-1</name>
    <dbReference type="NCBI Taxonomy" id="1450539"/>
    <lineage>
        <taxon>Eukaryota</taxon>
        <taxon>Fungi</taxon>
        <taxon>Dikarya</taxon>
        <taxon>Ascomycota</taxon>
        <taxon>Pezizomycotina</taxon>
        <taxon>Eurotiomycetes</taxon>
        <taxon>Eurotiomycetidae</taxon>
        <taxon>Eurotiales</taxon>
        <taxon>Aspergillaceae</taxon>
        <taxon>Aspergillus</taxon>
        <taxon>Aspergillus subgen. Circumdati</taxon>
    </lineage>
</organism>
<dbReference type="Gene3D" id="3.80.10.10">
    <property type="entry name" value="Ribonuclease Inhibitor"/>
    <property type="match status" value="1"/>
</dbReference>
<gene>
    <name evidence="1" type="ORF">BP01DRAFT_31615</name>
</gene>
<evidence type="ECO:0000313" key="1">
    <source>
        <dbReference type="EMBL" id="PYH45896.1"/>
    </source>
</evidence>
<dbReference type="OrthoDB" id="5279008at2759"/>
<dbReference type="CDD" id="cd09917">
    <property type="entry name" value="F-box_SF"/>
    <property type="match status" value="1"/>
</dbReference>
<protein>
    <recommendedName>
        <fullName evidence="3">F-box domain-containing protein</fullName>
    </recommendedName>
</protein>
<dbReference type="InterPro" id="IPR032675">
    <property type="entry name" value="LRR_dom_sf"/>
</dbReference>
<evidence type="ECO:0008006" key="3">
    <source>
        <dbReference type="Google" id="ProtNLM"/>
    </source>
</evidence>
<reference evidence="1 2" key="1">
    <citation type="submission" date="2016-12" db="EMBL/GenBank/DDBJ databases">
        <title>The genomes of Aspergillus section Nigri reveals drivers in fungal speciation.</title>
        <authorList>
            <consortium name="DOE Joint Genome Institute"/>
            <person name="Vesth T.C."/>
            <person name="Nybo J."/>
            <person name="Theobald S."/>
            <person name="Brandl J."/>
            <person name="Frisvad J.C."/>
            <person name="Nielsen K.F."/>
            <person name="Lyhne E.K."/>
            <person name="Kogle M.E."/>
            <person name="Kuo A."/>
            <person name="Riley R."/>
            <person name="Clum A."/>
            <person name="Nolan M."/>
            <person name="Lipzen A."/>
            <person name="Salamov A."/>
            <person name="Henrissat B."/>
            <person name="Wiebenga A."/>
            <person name="De Vries R.P."/>
            <person name="Grigoriev I.V."/>
            <person name="Mortensen U.H."/>
            <person name="Andersen M.R."/>
            <person name="Baker S.E."/>
        </authorList>
    </citation>
    <scope>NUCLEOTIDE SEQUENCE [LARGE SCALE GENOMIC DNA]</scope>
    <source>
        <strain evidence="1 2">JOP 1030-1</strain>
    </source>
</reference>
<dbReference type="AlphaFoldDB" id="A0A318ZEC8"/>
<accession>A0A318ZEC8</accession>
<keyword evidence="2" id="KW-1185">Reference proteome</keyword>
<proteinExistence type="predicted"/>